<keyword evidence="2" id="KW-1185">Reference proteome</keyword>
<evidence type="ECO:0000313" key="1">
    <source>
        <dbReference type="EMBL" id="KAG0554840.1"/>
    </source>
</evidence>
<proteinExistence type="predicted"/>
<accession>A0A8T0G739</accession>
<protein>
    <submittedName>
        <fullName evidence="1">Uncharacterized protein</fullName>
    </submittedName>
</protein>
<evidence type="ECO:0000313" key="2">
    <source>
        <dbReference type="Proteomes" id="UP000822688"/>
    </source>
</evidence>
<dbReference type="AlphaFoldDB" id="A0A8T0G739"/>
<comment type="caution">
    <text evidence="1">The sequence shown here is derived from an EMBL/GenBank/DDBJ whole genome shotgun (WGS) entry which is preliminary data.</text>
</comment>
<organism evidence="1 2">
    <name type="scientific">Ceratodon purpureus</name>
    <name type="common">Fire moss</name>
    <name type="synonym">Dicranum purpureum</name>
    <dbReference type="NCBI Taxonomy" id="3225"/>
    <lineage>
        <taxon>Eukaryota</taxon>
        <taxon>Viridiplantae</taxon>
        <taxon>Streptophyta</taxon>
        <taxon>Embryophyta</taxon>
        <taxon>Bryophyta</taxon>
        <taxon>Bryophytina</taxon>
        <taxon>Bryopsida</taxon>
        <taxon>Dicranidae</taxon>
        <taxon>Pseudoditrichales</taxon>
        <taxon>Ditrichaceae</taxon>
        <taxon>Ceratodon</taxon>
    </lineage>
</organism>
<reference evidence="1" key="1">
    <citation type="submission" date="2020-06" db="EMBL/GenBank/DDBJ databases">
        <title>WGS assembly of Ceratodon purpureus strain R40.</title>
        <authorList>
            <person name="Carey S.B."/>
            <person name="Jenkins J."/>
            <person name="Shu S."/>
            <person name="Lovell J.T."/>
            <person name="Sreedasyam A."/>
            <person name="Maumus F."/>
            <person name="Tiley G.P."/>
            <person name="Fernandez-Pozo N."/>
            <person name="Barry K."/>
            <person name="Chen C."/>
            <person name="Wang M."/>
            <person name="Lipzen A."/>
            <person name="Daum C."/>
            <person name="Saski C.A."/>
            <person name="Payton A.C."/>
            <person name="Mcbreen J.C."/>
            <person name="Conrad R.E."/>
            <person name="Kollar L.M."/>
            <person name="Olsson S."/>
            <person name="Huttunen S."/>
            <person name="Landis J.B."/>
            <person name="Wickett N.J."/>
            <person name="Johnson M.G."/>
            <person name="Rensing S.A."/>
            <person name="Grimwood J."/>
            <person name="Schmutz J."/>
            <person name="Mcdaniel S.F."/>
        </authorList>
    </citation>
    <scope>NUCLEOTIDE SEQUENCE</scope>
    <source>
        <strain evidence="1">R40</strain>
    </source>
</reference>
<name>A0A8T0G739_CERPU</name>
<gene>
    <name evidence="1" type="ORF">KC19_12G124000</name>
</gene>
<dbReference type="EMBL" id="CM026433">
    <property type="protein sequence ID" value="KAG0554840.1"/>
    <property type="molecule type" value="Genomic_DNA"/>
</dbReference>
<sequence>MNEQTEFLMLRIPGSGLKLQHARNREMQRSGGLKYQDFCVHMCVFILRICNFCKTCPHRMHSFPINIHSRTVVYPQ</sequence>
<dbReference type="Proteomes" id="UP000822688">
    <property type="component" value="Chromosome 12"/>
</dbReference>